<keyword evidence="1" id="KW-0418">Kinase</keyword>
<sequence>MSHLSAILDRAIVQLQQQGTVERGLCEDLLAWERQTPERSQALDLTASQTVEGIQERLQQLVAVWDEVVAALPGQRQEQLRDNLWRLWLPLACQLAQLRQGSPRPIVQGILGGQGTGKTTLATALTIILAHLGYRTVGISLDDLYKPYAERQQLKAEDPRLIRRGPPGTHDVALGLQVLQQLRQGASPVAIPRFDKSAFAGDGDRTTPEAVEGVDIILFEGWFVGAEPINPDCFDRAPDPIRTVEDKAFARDCNQRLKEYLPLWDCCDRLMVLSPVDYRLSQRWRLQAEHEAIAQGKAGLSDDEIREFVDYFWKALHPELFITPLIAPNSKSALVVTLEADHRIGSIR</sequence>
<dbReference type="GO" id="GO:0016301">
    <property type="term" value="F:kinase activity"/>
    <property type="evidence" value="ECO:0007669"/>
    <property type="project" value="UniProtKB-KW"/>
</dbReference>
<reference evidence="1" key="1">
    <citation type="submission" date="2022-06" db="EMBL/GenBank/DDBJ databases">
        <title>Genome sequence of Phormidium yuhuli AB48 isolated from an industrial photobioreactor environment.</title>
        <authorList>
            <person name="Qiu Y."/>
            <person name="Noonan A.J.C."/>
            <person name="Dofher K."/>
            <person name="Koch M."/>
            <person name="Kieft B."/>
            <person name="Lin X."/>
            <person name="Ziels R.M."/>
            <person name="Hallam S.J."/>
        </authorList>
    </citation>
    <scope>NUCLEOTIDE SEQUENCE</scope>
    <source>
        <strain evidence="1">AB48</strain>
    </source>
</reference>
<dbReference type="PANTHER" id="PTHR10285">
    <property type="entry name" value="URIDINE KINASE"/>
    <property type="match status" value="1"/>
</dbReference>
<evidence type="ECO:0000313" key="1">
    <source>
        <dbReference type="EMBL" id="USR89994.1"/>
    </source>
</evidence>
<evidence type="ECO:0000313" key="2">
    <source>
        <dbReference type="Proteomes" id="UP001056708"/>
    </source>
</evidence>
<proteinExistence type="predicted"/>
<dbReference type="InterPro" id="IPR027417">
    <property type="entry name" value="P-loop_NTPase"/>
</dbReference>
<dbReference type="Gene3D" id="3.40.50.300">
    <property type="entry name" value="P-loop containing nucleotide triphosphate hydrolases"/>
    <property type="match status" value="1"/>
</dbReference>
<name>A0ABY5AP20_9CYAN</name>
<gene>
    <name evidence="1" type="ORF">NEA10_14175</name>
</gene>
<dbReference type="EMBL" id="CP098611">
    <property type="protein sequence ID" value="USR89994.1"/>
    <property type="molecule type" value="Genomic_DNA"/>
</dbReference>
<dbReference type="Proteomes" id="UP001056708">
    <property type="component" value="Chromosome"/>
</dbReference>
<accession>A0ABY5AP20</accession>
<protein>
    <submittedName>
        <fullName evidence="1">Glycerate kinase</fullName>
    </submittedName>
</protein>
<keyword evidence="2" id="KW-1185">Reference proteome</keyword>
<dbReference type="RefSeq" id="WP_252661500.1">
    <property type="nucleotide sequence ID" value="NZ_CP098611.1"/>
</dbReference>
<organism evidence="1 2">
    <name type="scientific">Phormidium yuhuli AB48</name>
    <dbReference type="NCBI Taxonomy" id="2940671"/>
    <lineage>
        <taxon>Bacteria</taxon>
        <taxon>Bacillati</taxon>
        <taxon>Cyanobacteriota</taxon>
        <taxon>Cyanophyceae</taxon>
        <taxon>Oscillatoriophycideae</taxon>
        <taxon>Oscillatoriales</taxon>
        <taxon>Oscillatoriaceae</taxon>
        <taxon>Phormidium</taxon>
        <taxon>Phormidium yuhuli</taxon>
    </lineage>
</organism>
<dbReference type="SUPFAM" id="SSF52540">
    <property type="entry name" value="P-loop containing nucleoside triphosphate hydrolases"/>
    <property type="match status" value="1"/>
</dbReference>
<keyword evidence="1" id="KW-0808">Transferase</keyword>